<dbReference type="Gene3D" id="3.40.50.720">
    <property type="entry name" value="NAD(P)-binding Rossmann-like Domain"/>
    <property type="match status" value="1"/>
</dbReference>
<dbReference type="SUPFAM" id="SSF51735">
    <property type="entry name" value="NAD(P)-binding Rossmann-fold domains"/>
    <property type="match status" value="1"/>
</dbReference>
<protein>
    <submittedName>
        <fullName evidence="3">NAD(P)-binding domain-containing protein</fullName>
    </submittedName>
</protein>
<dbReference type="AlphaFoldDB" id="A0A6G6WG05"/>
<keyword evidence="1" id="KW-0560">Oxidoreductase</keyword>
<dbReference type="Proteomes" id="UP000502996">
    <property type="component" value="Chromosome"/>
</dbReference>
<proteinExistence type="predicted"/>
<sequence>MDTTRIAVLGSGPVGRAVAGRLAELGHSVTVGTRDPGGTAAREDYAAWAAMRPDVTLATFAEAAGTAELVVNASGGDVALAVLDAAGAANLAGKVLLDMSNPLDGSAGFPPTLFVKDDDSLGEMVQRAHPEARVVKSLNTMNSALMADPQRLGEDTTVFVSGDDAEAKATVTGLLQQIGHGDVIDLGGIDTARGPEMWLPLWIRINLALGGNDFNLKIVRGPSLR</sequence>
<dbReference type="GO" id="GO:0016491">
    <property type="term" value="F:oxidoreductase activity"/>
    <property type="evidence" value="ECO:0007669"/>
    <property type="project" value="UniProtKB-KW"/>
</dbReference>
<accession>A0A6G6WG05</accession>
<evidence type="ECO:0000313" key="4">
    <source>
        <dbReference type="Proteomes" id="UP000502996"/>
    </source>
</evidence>
<dbReference type="EMBL" id="CP049257">
    <property type="protein sequence ID" value="QIG44139.1"/>
    <property type="molecule type" value="Genomic_DNA"/>
</dbReference>
<name>A0A6G6WG05_9ACTN</name>
<organism evidence="3 4">
    <name type="scientific">Nocardioides anomalus</name>
    <dbReference type="NCBI Taxonomy" id="2712223"/>
    <lineage>
        <taxon>Bacteria</taxon>
        <taxon>Bacillati</taxon>
        <taxon>Actinomycetota</taxon>
        <taxon>Actinomycetes</taxon>
        <taxon>Propionibacteriales</taxon>
        <taxon>Nocardioidaceae</taxon>
        <taxon>Nocardioides</taxon>
    </lineage>
</organism>
<keyword evidence="4" id="KW-1185">Reference proteome</keyword>
<reference evidence="3 4" key="1">
    <citation type="submission" date="2020-02" db="EMBL/GenBank/DDBJ databases">
        <title>Full genome sequence of Nocardioides sp. R-3366.</title>
        <authorList>
            <person name="Im W.-T."/>
        </authorList>
    </citation>
    <scope>NUCLEOTIDE SEQUENCE [LARGE SCALE GENOMIC DNA]</scope>
    <source>
        <strain evidence="3 4">R-3366</strain>
    </source>
</reference>
<evidence type="ECO:0000256" key="1">
    <source>
        <dbReference type="ARBA" id="ARBA00023002"/>
    </source>
</evidence>
<dbReference type="InterPro" id="IPR028939">
    <property type="entry name" value="P5C_Rdtase_cat_N"/>
</dbReference>
<dbReference type="PANTHER" id="PTHR14239">
    <property type="entry name" value="DUDULIN-RELATED"/>
    <property type="match status" value="1"/>
</dbReference>
<gene>
    <name evidence="3" type="ORF">G5V58_16375</name>
</gene>
<dbReference type="InterPro" id="IPR051267">
    <property type="entry name" value="STEAP_metalloreductase"/>
</dbReference>
<dbReference type="KEGG" id="nano:G5V58_16375"/>
<evidence type="ECO:0000313" key="3">
    <source>
        <dbReference type="EMBL" id="QIG44139.1"/>
    </source>
</evidence>
<dbReference type="RefSeq" id="WP_165235004.1">
    <property type="nucleotide sequence ID" value="NZ_CP049257.1"/>
</dbReference>
<feature type="domain" description="Pyrroline-5-carboxylate reductase catalytic N-terminal" evidence="2">
    <location>
        <begin position="5"/>
        <end position="102"/>
    </location>
</feature>
<dbReference type="InterPro" id="IPR036291">
    <property type="entry name" value="NAD(P)-bd_dom_sf"/>
</dbReference>
<dbReference type="Pfam" id="PF03807">
    <property type="entry name" value="F420_oxidored"/>
    <property type="match status" value="1"/>
</dbReference>
<evidence type="ECO:0000259" key="2">
    <source>
        <dbReference type="Pfam" id="PF03807"/>
    </source>
</evidence>